<dbReference type="Proteomes" id="UP000076088">
    <property type="component" value="Chromosome"/>
</dbReference>
<reference evidence="2" key="1">
    <citation type="submission" date="2015-11" db="EMBL/GenBank/DDBJ databases">
        <title>Complete genome sequence of a polyethylene-glycol degrader Sphingopyxis macrogoltabida 203N (NBRC 111659).</title>
        <authorList>
            <person name="Yoshiyuki O."/>
            <person name="Shouta N."/>
            <person name="Nagata Y."/>
            <person name="Numata M."/>
            <person name="Tsuchikane K."/>
            <person name="Hosoyama A."/>
            <person name="Yamazoe A."/>
            <person name="Tsuda M."/>
            <person name="Fujita N."/>
            <person name="Kawai F."/>
        </authorList>
    </citation>
    <scope>NUCLEOTIDE SEQUENCE [LARGE SCALE GENOMIC DNA]</scope>
    <source>
        <strain evidence="2">203N</strain>
    </source>
</reference>
<keyword evidence="2" id="KW-1185">Reference proteome</keyword>
<dbReference type="Pfam" id="PF20911">
    <property type="entry name" value="GP7"/>
    <property type="match status" value="1"/>
</dbReference>
<dbReference type="EMBL" id="CP013344">
    <property type="protein sequence ID" value="AMU91605.1"/>
    <property type="molecule type" value="Genomic_DNA"/>
</dbReference>
<dbReference type="AlphaFoldDB" id="A0AAC9FGM0"/>
<sequence length="340" mass="36784">MAVLGQKLHTIADLTARIDPDGKIASIGEWLAQTNEVFAWLRWKEGNLPTGERTTVRTGLPTVTYRGYNQGTDASKSRVAQIDEGAALLEGKSAVDRELAKAHGDVGEYRLTEASAFFEALTQAFCTTMFFGNAAASPQEFTGLSPRFNDVNSSVGDQLIDAGGSGTDNGSIWLVVTGPQGVMGIYPKGTKAGISHLDVTKGTEKQDDGVDTGVYWDDADGKQFLALVDQFNLHCGLSVKDPRKVVRIGSIDRSELAVSGGKRLQMLMADAVERVDGLSAEGHQAAFIMDRQMRSMLRQQLLNDKNPYLSWDESAGKKMLHFGEVPILRTDALSVDEAAI</sequence>
<dbReference type="KEGG" id="smaz:LH19_20975"/>
<reference evidence="1 2" key="2">
    <citation type="journal article" date="2016" name="Genome Announc.">
        <title>Complete Genome Sequence of Sphingopyxis macrogoltabida Strain 203N (NBRC 111659), a Polyethylene Glycol Degrader.</title>
        <authorList>
            <person name="Ohtsubo Y."/>
            <person name="Nonoyama S."/>
            <person name="Nagata Y."/>
            <person name="Numata M."/>
            <person name="Tsuchikane K."/>
            <person name="Hosoyama A."/>
            <person name="Yamazoe A."/>
            <person name="Tsuda M."/>
            <person name="Fujita N."/>
            <person name="Kawai F."/>
        </authorList>
    </citation>
    <scope>NUCLEOTIDE SEQUENCE [LARGE SCALE GENOMIC DNA]</scope>
    <source>
        <strain evidence="1 2">203N</strain>
    </source>
</reference>
<dbReference type="NCBIfam" id="NF045672">
    <property type="entry name" value="MCP_gp7_epsi_15"/>
    <property type="match status" value="1"/>
</dbReference>
<dbReference type="RefSeq" id="WP_054731619.1">
    <property type="nucleotide sequence ID" value="NZ_CP009429.1"/>
</dbReference>
<organism evidence="1 2">
    <name type="scientific">Sphingopyxis macrogoltabida</name>
    <name type="common">Sphingomonas macrogoltabidus</name>
    <dbReference type="NCBI Taxonomy" id="33050"/>
    <lineage>
        <taxon>Bacteria</taxon>
        <taxon>Pseudomonadati</taxon>
        <taxon>Pseudomonadota</taxon>
        <taxon>Alphaproteobacteria</taxon>
        <taxon>Sphingomonadales</taxon>
        <taxon>Sphingomonadaceae</taxon>
        <taxon>Sphingopyxis</taxon>
    </lineage>
</organism>
<name>A0AAC9FGM0_SPHMC</name>
<protein>
    <recommendedName>
        <fullName evidence="3">Major capsid protein</fullName>
    </recommendedName>
</protein>
<evidence type="ECO:0000313" key="1">
    <source>
        <dbReference type="EMBL" id="AMU91605.1"/>
    </source>
</evidence>
<dbReference type="InterPro" id="IPR048813">
    <property type="entry name" value="GP7-like"/>
</dbReference>
<proteinExistence type="predicted"/>
<gene>
    <name evidence="1" type="ORF">ATM17_21555</name>
</gene>
<evidence type="ECO:0008006" key="3">
    <source>
        <dbReference type="Google" id="ProtNLM"/>
    </source>
</evidence>
<evidence type="ECO:0000313" key="2">
    <source>
        <dbReference type="Proteomes" id="UP000076088"/>
    </source>
</evidence>
<accession>A0AAC9FGM0</accession>